<dbReference type="PROSITE" id="PS51257">
    <property type="entry name" value="PROKAR_LIPOPROTEIN"/>
    <property type="match status" value="1"/>
</dbReference>
<dbReference type="KEGG" id="tsc:TSC_c22090"/>
<sequence>MKGLRYFWVLWALASLLALSACSDVFLQQPYRVLLDPAQLGYEVDDQGRIIVVGNNAYVQVAPGAPGGFLERYEYQAVDDSGNEVFAGSSSGSGFVAVEVPAGREELEGRVVYAPKQSQPFRFSLDGKVASEHLQQGAPLNWRYLVTWYVRTSNGSVVSWVQEYQVKYPLK</sequence>
<protein>
    <submittedName>
        <fullName evidence="1">Putative lipoprotein</fullName>
    </submittedName>
</protein>
<evidence type="ECO:0000313" key="1">
    <source>
        <dbReference type="EMBL" id="ADW22812.1"/>
    </source>
</evidence>
<evidence type="ECO:0000313" key="2">
    <source>
        <dbReference type="Proteomes" id="UP000008087"/>
    </source>
</evidence>
<dbReference type="HOGENOM" id="CLU_1562162_0_0_0"/>
<dbReference type="AlphaFoldDB" id="E8PP87"/>
<organism evidence="1 2">
    <name type="scientific">Thermus scotoductus (strain ATCC 700910 / SA-01)</name>
    <dbReference type="NCBI Taxonomy" id="743525"/>
    <lineage>
        <taxon>Bacteria</taxon>
        <taxon>Thermotogati</taxon>
        <taxon>Deinococcota</taxon>
        <taxon>Deinococci</taxon>
        <taxon>Thermales</taxon>
        <taxon>Thermaceae</taxon>
        <taxon>Thermus</taxon>
    </lineage>
</organism>
<reference evidence="2" key="1">
    <citation type="submission" date="2010-03" db="EMBL/GenBank/DDBJ databases">
        <title>The genome sequence of Thermus scotoductus SA-01.</title>
        <authorList>
            <person name="Gounder K."/>
            <person name="Liesegang H."/>
            <person name="Brzuszkiewicz E."/>
            <person name="Wollherr A."/>
            <person name="Daniel R."/>
            <person name="Gottschalk G."/>
            <person name="van Heerden E."/>
            <person name="Litthauer D."/>
        </authorList>
    </citation>
    <scope>NUCLEOTIDE SEQUENCE [LARGE SCALE GENOMIC DNA]</scope>
    <source>
        <strain evidence="2">ATCC 700910 / SA-01</strain>
    </source>
</reference>
<dbReference type="RefSeq" id="WP_015718076.1">
    <property type="nucleotide sequence ID" value="NC_014974.1"/>
</dbReference>
<dbReference type="eggNOG" id="ENOG503352N">
    <property type="taxonomic scope" value="Bacteria"/>
</dbReference>
<dbReference type="EMBL" id="CP001962">
    <property type="protein sequence ID" value="ADW22812.1"/>
    <property type="molecule type" value="Genomic_DNA"/>
</dbReference>
<keyword evidence="1" id="KW-0449">Lipoprotein</keyword>
<name>E8PP87_THESS</name>
<dbReference type="Proteomes" id="UP000008087">
    <property type="component" value="Chromosome"/>
</dbReference>
<gene>
    <name evidence="1" type="ordered locus">TSC_c22090</name>
</gene>
<dbReference type="STRING" id="743525.TSC_c22090"/>
<accession>E8PP87</accession>
<reference evidence="1 2" key="2">
    <citation type="journal article" date="2011" name="BMC Genomics">
        <title>Sequence of the hyperplastic genome of the naturally competent Thermus scotoductus SA-01.</title>
        <authorList>
            <person name="Gounder K."/>
            <person name="Brzuszkiewicz E."/>
            <person name="Liesegang H."/>
            <person name="Wollherr A."/>
            <person name="Daniel R."/>
            <person name="Gottschalk G."/>
            <person name="Reva O."/>
            <person name="Kumwenda B."/>
            <person name="Srivastava M."/>
            <person name="Bricio C."/>
            <person name="Berenguer J."/>
            <person name="van Heerden E."/>
            <person name="Litthauer D."/>
        </authorList>
    </citation>
    <scope>NUCLEOTIDE SEQUENCE [LARGE SCALE GENOMIC DNA]</scope>
    <source>
        <strain evidence="2">ATCC 700910 / SA-01</strain>
    </source>
</reference>
<proteinExistence type="predicted"/>